<dbReference type="EMBL" id="NHRJ02000014">
    <property type="protein sequence ID" value="PZE19719.1"/>
    <property type="molecule type" value="Genomic_DNA"/>
</dbReference>
<keyword evidence="2 4" id="KW-0238">DNA-binding</keyword>
<name>A0A2W1N4R2_PAEXE</name>
<evidence type="ECO:0000256" key="4">
    <source>
        <dbReference type="PIRNR" id="PIRNR006707"/>
    </source>
</evidence>
<keyword evidence="1 4" id="KW-0805">Transcription regulation</keyword>
<keyword evidence="7" id="KW-1185">Reference proteome</keyword>
<dbReference type="Gene3D" id="1.10.10.10">
    <property type="entry name" value="Winged helix-like DNA-binding domain superfamily/Winged helix DNA-binding domain"/>
    <property type="match status" value="1"/>
</dbReference>
<evidence type="ECO:0000313" key="6">
    <source>
        <dbReference type="EMBL" id="PZE19719.1"/>
    </source>
</evidence>
<dbReference type="AlphaFoldDB" id="A0A2W1N4R2"/>
<proteinExistence type="inferred from homology"/>
<gene>
    <name evidence="6" type="ORF">CBW46_016950</name>
</gene>
<dbReference type="RefSeq" id="WP_089201265.1">
    <property type="nucleotide sequence ID" value="NZ_NHRJ02000014.1"/>
</dbReference>
<feature type="coiled-coil region" evidence="5">
    <location>
        <begin position="113"/>
        <end position="140"/>
    </location>
</feature>
<dbReference type="InterPro" id="IPR036388">
    <property type="entry name" value="WH-like_DNA-bd_sf"/>
</dbReference>
<dbReference type="PIRSF" id="PIRSF006707">
    <property type="entry name" value="MJ1563"/>
    <property type="match status" value="1"/>
</dbReference>
<comment type="similarity">
    <text evidence="4">Belongs to the GbsR family.</text>
</comment>
<comment type="caution">
    <text evidence="6">The sequence shown here is derived from an EMBL/GenBank/DDBJ whole genome shotgun (WGS) entry which is preliminary data.</text>
</comment>
<dbReference type="OrthoDB" id="9800374at2"/>
<keyword evidence="3 4" id="KW-0804">Transcription</keyword>
<evidence type="ECO:0000313" key="7">
    <source>
        <dbReference type="Proteomes" id="UP000214746"/>
    </source>
</evidence>
<protein>
    <recommendedName>
        <fullName evidence="4">HTH-type transcriptional regulator</fullName>
    </recommendedName>
</protein>
<dbReference type="SUPFAM" id="SSF46785">
    <property type="entry name" value="Winged helix' DNA-binding domain"/>
    <property type="match status" value="1"/>
</dbReference>
<dbReference type="GO" id="GO:0003677">
    <property type="term" value="F:DNA binding"/>
    <property type="evidence" value="ECO:0007669"/>
    <property type="project" value="UniProtKB-UniRule"/>
</dbReference>
<dbReference type="InterPro" id="IPR036390">
    <property type="entry name" value="WH_DNA-bd_sf"/>
</dbReference>
<reference evidence="6" key="1">
    <citation type="submission" date="2018-06" db="EMBL/GenBank/DDBJ databases">
        <title>Paenibacillus xerothermodurans sp. nov. an extremely dry heat resistant spore forming bacterium isolated from the soil of Cape Canaveral, Florida.</title>
        <authorList>
            <person name="Seuylemezian A."/>
            <person name="Kaur N."/>
            <person name="Patil P."/>
            <person name="Patil P."/>
            <person name="Mayilraj S."/>
            <person name="Vaishampayan P."/>
        </authorList>
    </citation>
    <scope>NUCLEOTIDE SEQUENCE [LARGE SCALE GENOMIC DNA]</scope>
    <source>
        <strain evidence="6">ATCC 27380</strain>
    </source>
</reference>
<accession>A0A2W1N4R2</accession>
<dbReference type="PANTHER" id="PTHR38465">
    <property type="entry name" value="HTH-TYPE TRANSCRIPTIONAL REGULATOR MJ1563-RELATED"/>
    <property type="match status" value="1"/>
</dbReference>
<dbReference type="Proteomes" id="UP000214746">
    <property type="component" value="Unassembled WGS sequence"/>
</dbReference>
<evidence type="ECO:0000256" key="3">
    <source>
        <dbReference type="ARBA" id="ARBA00023163"/>
    </source>
</evidence>
<sequence length="187" mass="21576">MGLEGLTSEQKSVIEKARKRVVESIGKNMDLYGVNHTTGHLYGSLFFQNQPITLDDMVEDMGMSKASMSTSVRTLVDLNMINKVWERGFRKDLYQAEADWFQTFTDFFAIKWRKAMEINLQALRKSLSELKRLAANHAQDERLHQVLSADIEKLEMAVGYYLWLGTLIDKLESGEIYEFVPKERADN</sequence>
<dbReference type="InterPro" id="IPR052362">
    <property type="entry name" value="HTH-GbsR_regulator"/>
</dbReference>
<evidence type="ECO:0000256" key="2">
    <source>
        <dbReference type="ARBA" id="ARBA00023125"/>
    </source>
</evidence>
<dbReference type="InterPro" id="IPR026282">
    <property type="entry name" value="MJ1563"/>
</dbReference>
<organism evidence="6 7">
    <name type="scientific">Paenibacillus xerothermodurans</name>
    <dbReference type="NCBI Taxonomy" id="1977292"/>
    <lineage>
        <taxon>Bacteria</taxon>
        <taxon>Bacillati</taxon>
        <taxon>Bacillota</taxon>
        <taxon>Bacilli</taxon>
        <taxon>Bacillales</taxon>
        <taxon>Paenibacillaceae</taxon>
        <taxon>Paenibacillus</taxon>
    </lineage>
</organism>
<evidence type="ECO:0000256" key="1">
    <source>
        <dbReference type="ARBA" id="ARBA00023015"/>
    </source>
</evidence>
<keyword evidence="5" id="KW-0175">Coiled coil</keyword>
<evidence type="ECO:0000256" key="5">
    <source>
        <dbReference type="SAM" id="Coils"/>
    </source>
</evidence>
<dbReference type="PANTHER" id="PTHR38465:SF1">
    <property type="entry name" value="HTH-TYPE TRANSCRIPTIONAL REGULATOR MJ1563-RELATED"/>
    <property type="match status" value="1"/>
</dbReference>